<proteinExistence type="inferred from homology"/>
<comment type="caution">
    <text evidence="2">The sequence shown here is derived from an EMBL/GenBank/DDBJ whole genome shotgun (WGS) entry which is preliminary data.</text>
</comment>
<dbReference type="Pfam" id="PF04525">
    <property type="entry name" value="LOR"/>
    <property type="match status" value="1"/>
</dbReference>
<dbReference type="PANTHER" id="PTHR31087">
    <property type="match status" value="1"/>
</dbReference>
<dbReference type="InterPro" id="IPR025659">
    <property type="entry name" value="Tubby-like_C"/>
</dbReference>
<dbReference type="InterPro" id="IPR007612">
    <property type="entry name" value="LOR"/>
</dbReference>
<protein>
    <recommendedName>
        <fullName evidence="4">Protein LURP-one-related 7</fullName>
    </recommendedName>
</protein>
<evidence type="ECO:0000256" key="1">
    <source>
        <dbReference type="ARBA" id="ARBA00005437"/>
    </source>
</evidence>
<organism evidence="2 3">
    <name type="scientific">Gossypium schwendimanii</name>
    <name type="common">Cotton</name>
    <dbReference type="NCBI Taxonomy" id="34291"/>
    <lineage>
        <taxon>Eukaryota</taxon>
        <taxon>Viridiplantae</taxon>
        <taxon>Streptophyta</taxon>
        <taxon>Embryophyta</taxon>
        <taxon>Tracheophyta</taxon>
        <taxon>Spermatophyta</taxon>
        <taxon>Magnoliopsida</taxon>
        <taxon>eudicotyledons</taxon>
        <taxon>Gunneridae</taxon>
        <taxon>Pentapetalae</taxon>
        <taxon>rosids</taxon>
        <taxon>malvids</taxon>
        <taxon>Malvales</taxon>
        <taxon>Malvaceae</taxon>
        <taxon>Malvoideae</taxon>
        <taxon>Gossypium</taxon>
    </lineage>
</organism>
<dbReference type="InterPro" id="IPR038595">
    <property type="entry name" value="LOR_sf"/>
</dbReference>
<evidence type="ECO:0000313" key="3">
    <source>
        <dbReference type="Proteomes" id="UP000593576"/>
    </source>
</evidence>
<dbReference type="AlphaFoldDB" id="A0A7J9KYD9"/>
<dbReference type="Proteomes" id="UP000593576">
    <property type="component" value="Unassembled WGS sequence"/>
</dbReference>
<dbReference type="Gene3D" id="2.40.160.200">
    <property type="entry name" value="LURP1-related"/>
    <property type="match status" value="1"/>
</dbReference>
<dbReference type="OrthoDB" id="770293at2759"/>
<accession>A0A7J9KYD9</accession>
<dbReference type="PANTHER" id="PTHR31087:SF85">
    <property type="entry name" value="PROTEIN LURP-ONE-RELATED 7"/>
    <property type="match status" value="1"/>
</dbReference>
<sequence length="271" mass="30262">MATTSAPVYPANTPIPFDLLVSKKHRALSRGVLGFADSSGNIVFKVNRQDSKSSFSHAKAILLDSTGNHLISLYPHNDGSWQGFKGDDGDKNLIFKVRRVLTKFTRTERDVFLVSENQGQGELTCDFKVIGCHFQRSCTIYKGDSIVAQTSLMHKLRKICVSRSKFRLTMFPSLEDPSLVVALVVVFLFSGPKKFQVLDKIPISILSILCDGVDCLVSGDHADEFKDYFSKIRMEREMAATMKVFDGGWSAIIVGGWDERTKTETLLRKVI</sequence>
<reference evidence="2 3" key="1">
    <citation type="journal article" date="2019" name="Genome Biol. Evol.">
        <title>Insights into the evolution of the New World diploid cottons (Gossypium, subgenus Houzingenia) based on genome sequencing.</title>
        <authorList>
            <person name="Grover C.E."/>
            <person name="Arick M.A. 2nd"/>
            <person name="Thrash A."/>
            <person name="Conover J.L."/>
            <person name="Sanders W.S."/>
            <person name="Peterson D.G."/>
            <person name="Frelichowski J.E."/>
            <person name="Scheffler J.A."/>
            <person name="Scheffler B.E."/>
            <person name="Wendel J.F."/>
        </authorList>
    </citation>
    <scope>NUCLEOTIDE SEQUENCE [LARGE SCALE GENOMIC DNA]</scope>
    <source>
        <strain evidence="2">1</strain>
        <tissue evidence="2">Leaf</tissue>
    </source>
</reference>
<evidence type="ECO:0008006" key="4">
    <source>
        <dbReference type="Google" id="ProtNLM"/>
    </source>
</evidence>
<keyword evidence="3" id="KW-1185">Reference proteome</keyword>
<evidence type="ECO:0000313" key="2">
    <source>
        <dbReference type="EMBL" id="MBA0851441.1"/>
    </source>
</evidence>
<dbReference type="EMBL" id="JABFAF010000003">
    <property type="protein sequence ID" value="MBA0851441.1"/>
    <property type="molecule type" value="Genomic_DNA"/>
</dbReference>
<comment type="similarity">
    <text evidence="1">Belongs to the LOR family.</text>
</comment>
<gene>
    <name evidence="2" type="ORF">Goshw_019870</name>
</gene>
<name>A0A7J9KYD9_GOSSC</name>
<dbReference type="SUPFAM" id="SSF54518">
    <property type="entry name" value="Tubby C-terminal domain-like"/>
    <property type="match status" value="1"/>
</dbReference>